<evidence type="ECO:0000313" key="2">
    <source>
        <dbReference type="Proteomes" id="UP000239757"/>
    </source>
</evidence>
<sequence>MHDAVITHELHTRASFATKSLGVVKSAIPHEELRSFVKVDREGALGYEGKAYATSCIFIAATLKLGAASAVRVRGCTKEGLHESGWACTQILRTFWSLRANQTEENKVEGMEKDS</sequence>
<organism evidence="1 2">
    <name type="scientific">Gossypium barbadense</name>
    <name type="common">Sea Island cotton</name>
    <name type="synonym">Hibiscus barbadensis</name>
    <dbReference type="NCBI Taxonomy" id="3634"/>
    <lineage>
        <taxon>Eukaryota</taxon>
        <taxon>Viridiplantae</taxon>
        <taxon>Streptophyta</taxon>
        <taxon>Embryophyta</taxon>
        <taxon>Tracheophyta</taxon>
        <taxon>Spermatophyta</taxon>
        <taxon>Magnoliopsida</taxon>
        <taxon>eudicotyledons</taxon>
        <taxon>Gunneridae</taxon>
        <taxon>Pentapetalae</taxon>
        <taxon>rosids</taxon>
        <taxon>malvids</taxon>
        <taxon>Malvales</taxon>
        <taxon>Malvaceae</taxon>
        <taxon>Malvoideae</taxon>
        <taxon>Gossypium</taxon>
    </lineage>
</organism>
<proteinExistence type="predicted"/>
<reference evidence="1 2" key="1">
    <citation type="submission" date="2015-01" db="EMBL/GenBank/DDBJ databases">
        <title>Genome of allotetraploid Gossypium barbadense reveals genomic plasticity and fiber elongation in cotton evolution.</title>
        <authorList>
            <person name="Chen X."/>
            <person name="Liu X."/>
            <person name="Zhao B."/>
            <person name="Zheng H."/>
            <person name="Hu Y."/>
            <person name="Lu G."/>
            <person name="Yang C."/>
            <person name="Chen J."/>
            <person name="Shan C."/>
            <person name="Zhang L."/>
            <person name="Zhou Y."/>
            <person name="Wang L."/>
            <person name="Guo W."/>
            <person name="Bai Y."/>
            <person name="Ruan J."/>
            <person name="Shangguan X."/>
            <person name="Mao Y."/>
            <person name="Jiang J."/>
            <person name="Zhu Y."/>
            <person name="Lei J."/>
            <person name="Kang H."/>
            <person name="Chen S."/>
            <person name="He X."/>
            <person name="Wang R."/>
            <person name="Wang Y."/>
            <person name="Chen J."/>
            <person name="Wang L."/>
            <person name="Yu S."/>
            <person name="Wang B."/>
            <person name="Wei J."/>
            <person name="Song S."/>
            <person name="Lu X."/>
            <person name="Gao Z."/>
            <person name="Gu W."/>
            <person name="Deng X."/>
            <person name="Ma D."/>
            <person name="Wang S."/>
            <person name="Liang W."/>
            <person name="Fang L."/>
            <person name="Cai C."/>
            <person name="Zhu X."/>
            <person name="Zhou B."/>
            <person name="Zhang Y."/>
            <person name="Chen Z."/>
            <person name="Xu S."/>
            <person name="Zhu R."/>
            <person name="Wang S."/>
            <person name="Zhang T."/>
            <person name="Zhao G."/>
        </authorList>
    </citation>
    <scope>NUCLEOTIDE SEQUENCE [LARGE SCALE GENOMIC DNA]</scope>
    <source>
        <strain evidence="2">cv. Xinhai21</strain>
        <tissue evidence="1">Leaf</tissue>
    </source>
</reference>
<protein>
    <submittedName>
        <fullName evidence="1">Uncharacterized protein</fullName>
    </submittedName>
</protein>
<name>A0A2P5XTK5_GOSBA</name>
<dbReference type="AlphaFoldDB" id="A0A2P5XTK5"/>
<evidence type="ECO:0000313" key="1">
    <source>
        <dbReference type="EMBL" id="PPS06657.1"/>
    </source>
</evidence>
<accession>A0A2P5XTK5</accession>
<dbReference type="Proteomes" id="UP000239757">
    <property type="component" value="Unassembled WGS sequence"/>
</dbReference>
<gene>
    <name evidence="1" type="ORF">GOBAR_AA13998</name>
</gene>
<dbReference type="EMBL" id="KZ664251">
    <property type="protein sequence ID" value="PPS06657.1"/>
    <property type="molecule type" value="Genomic_DNA"/>
</dbReference>